<feature type="domain" description="NlpC/P60" evidence="7">
    <location>
        <begin position="410"/>
        <end position="535"/>
    </location>
</feature>
<comment type="similarity">
    <text evidence="1">Belongs to the peptidase C40 family.</text>
</comment>
<feature type="region of interest" description="Disordered" evidence="5">
    <location>
        <begin position="250"/>
        <end position="296"/>
    </location>
</feature>
<dbReference type="PATRIC" id="fig|879305.3.peg.1212"/>
<dbReference type="PROSITE" id="PS51935">
    <property type="entry name" value="NLPC_P60"/>
    <property type="match status" value="1"/>
</dbReference>
<feature type="signal peptide" evidence="6">
    <location>
        <begin position="1"/>
        <end position="24"/>
    </location>
</feature>
<dbReference type="eggNOG" id="COG0791">
    <property type="taxonomic scope" value="Bacteria"/>
</dbReference>
<evidence type="ECO:0000256" key="2">
    <source>
        <dbReference type="ARBA" id="ARBA00022670"/>
    </source>
</evidence>
<proteinExistence type="inferred from homology"/>
<comment type="caution">
    <text evidence="8">The sequence shown here is derived from an EMBL/GenBank/DDBJ whole genome shotgun (WGS) entry which is preliminary data.</text>
</comment>
<gene>
    <name evidence="8" type="ORF">HMPREF9290_0220</name>
</gene>
<dbReference type="eggNOG" id="COG3103">
    <property type="taxonomic scope" value="Bacteria"/>
</dbReference>
<dbReference type="EMBL" id="AEXM01000027">
    <property type="protein sequence ID" value="EGC81852.1"/>
    <property type="molecule type" value="Genomic_DNA"/>
</dbReference>
<reference evidence="8 9" key="1">
    <citation type="submission" date="2011-01" db="EMBL/GenBank/DDBJ databases">
        <authorList>
            <person name="Durkin A.S."/>
            <person name="Madupu R."/>
            <person name="Torralba M."/>
            <person name="Gillis M."/>
            <person name="Methe B."/>
            <person name="Sutton G."/>
            <person name="Nelson K.E."/>
        </authorList>
    </citation>
    <scope>NUCLEOTIDE SEQUENCE [LARGE SCALE GENOMIC DNA]</scope>
    <source>
        <strain evidence="8 9">ACS-065-V-Col13</strain>
    </source>
</reference>
<dbReference type="AlphaFoldDB" id="F0GWM9"/>
<evidence type="ECO:0000256" key="5">
    <source>
        <dbReference type="SAM" id="MobiDB-lite"/>
    </source>
</evidence>
<keyword evidence="9" id="KW-1185">Reference proteome</keyword>
<evidence type="ECO:0000256" key="6">
    <source>
        <dbReference type="SAM" id="SignalP"/>
    </source>
</evidence>
<dbReference type="InterPro" id="IPR000064">
    <property type="entry name" value="NLP_P60_dom"/>
</dbReference>
<feature type="chain" id="PRO_5003248444" evidence="6">
    <location>
        <begin position="25"/>
        <end position="535"/>
    </location>
</feature>
<evidence type="ECO:0000313" key="9">
    <source>
        <dbReference type="Proteomes" id="UP000005286"/>
    </source>
</evidence>
<dbReference type="PANTHER" id="PTHR47053">
    <property type="entry name" value="MUREIN DD-ENDOPEPTIDASE MEPH-RELATED"/>
    <property type="match status" value="1"/>
</dbReference>
<dbReference type="SUPFAM" id="SSF54001">
    <property type="entry name" value="Cysteine proteinases"/>
    <property type="match status" value="1"/>
</dbReference>
<dbReference type="Proteomes" id="UP000005286">
    <property type="component" value="Unassembled WGS sequence"/>
</dbReference>
<dbReference type="Pfam" id="PF00877">
    <property type="entry name" value="NLPC_P60"/>
    <property type="match status" value="1"/>
</dbReference>
<keyword evidence="3" id="KW-0378">Hydrolase</keyword>
<evidence type="ECO:0000256" key="4">
    <source>
        <dbReference type="ARBA" id="ARBA00022807"/>
    </source>
</evidence>
<organism evidence="8 9">
    <name type="scientific">Anaerococcus prevotii ACS-065-V-Col13</name>
    <dbReference type="NCBI Taxonomy" id="879305"/>
    <lineage>
        <taxon>Bacteria</taxon>
        <taxon>Bacillati</taxon>
        <taxon>Bacillota</taxon>
        <taxon>Tissierellia</taxon>
        <taxon>Tissierellales</taxon>
        <taxon>Peptoniphilaceae</taxon>
        <taxon>Anaerococcus</taxon>
    </lineage>
</organism>
<dbReference type="Gene3D" id="2.30.30.40">
    <property type="entry name" value="SH3 Domains"/>
    <property type="match status" value="1"/>
</dbReference>
<evidence type="ECO:0000256" key="1">
    <source>
        <dbReference type="ARBA" id="ARBA00007074"/>
    </source>
</evidence>
<dbReference type="InterPro" id="IPR038765">
    <property type="entry name" value="Papain-like_cys_pep_sf"/>
</dbReference>
<dbReference type="RefSeq" id="WP_004835146.1">
    <property type="nucleotide sequence ID" value="NZ_AEXM01000027.1"/>
</dbReference>
<keyword evidence="2" id="KW-0645">Protease</keyword>
<evidence type="ECO:0000259" key="7">
    <source>
        <dbReference type="PROSITE" id="PS51935"/>
    </source>
</evidence>
<dbReference type="GO" id="GO:0008234">
    <property type="term" value="F:cysteine-type peptidase activity"/>
    <property type="evidence" value="ECO:0007669"/>
    <property type="project" value="UniProtKB-KW"/>
</dbReference>
<accession>F0GWM9</accession>
<sequence length="535" mass="59203">MNKKKIGAMLSVVAAVTAGASAYATTIDNLDQDQNTNSLISEVDYVDSYSDYDIVKSEYTNEVKDTKIAENKNSSANKNEKVEDLIETAARNAVVEVEASKKSDVKSDDEVVETKYNPEEEYNKDSEEDIVDNKEIEVADNEEVVEEKPLEVKEADVVSEEHSNKASEVAKEENNNLNLVKYVNAEVLNVRSSKNLEDNNIISSLKAGDKVEGTLEDGFLKTEFGYIKDDFLVEAYPETLVNDIENRKAEEAKKAEEARKVEEAKKAEEARKAEEAKKAEEARKAEEAKKAEEARKAEEAKKAEEARKAEEAKAQQSYYYSGWVNTSILNVRTSPGNGNVIGSYRKGDWVEGQAKNGWLEVNYNGQTSYISLDFISDTEVAKEIVEEVKETTESNDYVEESSYEPSYEASGSGLSAANIASQFIGMPYIWGASDPNSGFDCSGLTSYAYAQIGVYIPHQSAQQYSYGYSVDYNNLQAGDLVFFSTAGTGSIDHVGIMTSSDGTFVHAAGYGSGVRYDNIYNSYYTNCYIGARRIF</sequence>
<keyword evidence="6" id="KW-0732">Signal</keyword>
<dbReference type="PANTHER" id="PTHR47053:SF1">
    <property type="entry name" value="MUREIN DD-ENDOPEPTIDASE MEPH-RELATED"/>
    <property type="match status" value="1"/>
</dbReference>
<dbReference type="GO" id="GO:0006508">
    <property type="term" value="P:proteolysis"/>
    <property type="evidence" value="ECO:0007669"/>
    <property type="project" value="UniProtKB-KW"/>
</dbReference>
<evidence type="ECO:0000256" key="3">
    <source>
        <dbReference type="ARBA" id="ARBA00022801"/>
    </source>
</evidence>
<evidence type="ECO:0000313" key="8">
    <source>
        <dbReference type="EMBL" id="EGC81852.1"/>
    </source>
</evidence>
<name>F0GWM9_9FIRM</name>
<dbReference type="InterPro" id="IPR051202">
    <property type="entry name" value="Peptidase_C40"/>
</dbReference>
<dbReference type="Gene3D" id="3.90.1720.10">
    <property type="entry name" value="endopeptidase domain like (from Nostoc punctiforme)"/>
    <property type="match status" value="1"/>
</dbReference>
<protein>
    <submittedName>
        <fullName evidence="8">NlpC/P60 family protein</fullName>
    </submittedName>
</protein>
<keyword evidence="4" id="KW-0788">Thiol protease</keyword>